<proteinExistence type="predicted"/>
<evidence type="ECO:0000259" key="2">
    <source>
        <dbReference type="Pfam" id="PF01683"/>
    </source>
</evidence>
<dbReference type="AlphaFoldDB" id="A0A8X6MEP5"/>
<evidence type="ECO:0000313" key="4">
    <source>
        <dbReference type="Proteomes" id="UP000886998"/>
    </source>
</evidence>
<sequence length="151" mass="17021">MESVRWLIWRVRANAKWAHLERDLLYTAISNWRRRSSKSGGIGSYLFIGALVICFCIWKSFADEGNSEISLKLGEKCRRSEQCQNATPNSTCSDGICMCQSGFFPIQSINSSLCESIILTNEQELEQIFDAANPVHGWSSNEMALLIVPTH</sequence>
<comment type="caution">
    <text evidence="3">The sequence shown here is derived from an EMBL/GenBank/DDBJ whole genome shotgun (WGS) entry which is preliminary data.</text>
</comment>
<dbReference type="Proteomes" id="UP000886998">
    <property type="component" value="Unassembled WGS sequence"/>
</dbReference>
<protein>
    <recommendedName>
        <fullName evidence="2">EB domain-containing protein</fullName>
    </recommendedName>
</protein>
<gene>
    <name evidence="3" type="ORF">TNIN_200771</name>
</gene>
<keyword evidence="1" id="KW-0472">Membrane</keyword>
<keyword evidence="1" id="KW-1133">Transmembrane helix</keyword>
<dbReference type="Pfam" id="PF01683">
    <property type="entry name" value="EB"/>
    <property type="match status" value="1"/>
</dbReference>
<organism evidence="3 4">
    <name type="scientific">Trichonephila inaurata madagascariensis</name>
    <dbReference type="NCBI Taxonomy" id="2747483"/>
    <lineage>
        <taxon>Eukaryota</taxon>
        <taxon>Metazoa</taxon>
        <taxon>Ecdysozoa</taxon>
        <taxon>Arthropoda</taxon>
        <taxon>Chelicerata</taxon>
        <taxon>Arachnida</taxon>
        <taxon>Araneae</taxon>
        <taxon>Araneomorphae</taxon>
        <taxon>Entelegynae</taxon>
        <taxon>Araneoidea</taxon>
        <taxon>Nephilidae</taxon>
        <taxon>Trichonephila</taxon>
        <taxon>Trichonephila inaurata</taxon>
    </lineage>
</organism>
<evidence type="ECO:0000313" key="3">
    <source>
        <dbReference type="EMBL" id="GFS46724.1"/>
    </source>
</evidence>
<name>A0A8X6MEP5_9ARAC</name>
<dbReference type="OrthoDB" id="6610549at2759"/>
<accession>A0A8X6MEP5</accession>
<keyword evidence="4" id="KW-1185">Reference proteome</keyword>
<feature type="domain" description="EB" evidence="2">
    <location>
        <begin position="71"/>
        <end position="106"/>
    </location>
</feature>
<evidence type="ECO:0000256" key="1">
    <source>
        <dbReference type="SAM" id="Phobius"/>
    </source>
</evidence>
<feature type="transmembrane region" description="Helical" evidence="1">
    <location>
        <begin position="42"/>
        <end position="61"/>
    </location>
</feature>
<dbReference type="InterPro" id="IPR006149">
    <property type="entry name" value="EB_dom"/>
</dbReference>
<reference evidence="3" key="1">
    <citation type="submission" date="2020-08" db="EMBL/GenBank/DDBJ databases">
        <title>Multicomponent nature underlies the extraordinary mechanical properties of spider dragline silk.</title>
        <authorList>
            <person name="Kono N."/>
            <person name="Nakamura H."/>
            <person name="Mori M."/>
            <person name="Yoshida Y."/>
            <person name="Ohtoshi R."/>
            <person name="Malay A.D."/>
            <person name="Moran D.A.P."/>
            <person name="Tomita M."/>
            <person name="Numata K."/>
            <person name="Arakawa K."/>
        </authorList>
    </citation>
    <scope>NUCLEOTIDE SEQUENCE</scope>
</reference>
<keyword evidence="1" id="KW-0812">Transmembrane</keyword>
<dbReference type="EMBL" id="BMAV01026033">
    <property type="protein sequence ID" value="GFS46724.1"/>
    <property type="molecule type" value="Genomic_DNA"/>
</dbReference>